<dbReference type="InterPro" id="IPR004788">
    <property type="entry name" value="Ribose5P_isomerase_type_A"/>
</dbReference>
<evidence type="ECO:0000313" key="6">
    <source>
        <dbReference type="EMBL" id="THU72546.1"/>
    </source>
</evidence>
<dbReference type="SUPFAM" id="SSF75445">
    <property type="entry name" value="D-ribose-5-phosphate isomerase (RpiA), lid domain"/>
    <property type="match status" value="1"/>
</dbReference>
<proteinExistence type="inferred from homology"/>
<gene>
    <name evidence="6" type="ORF">C4D60_Mb04t13290</name>
</gene>
<dbReference type="Gene3D" id="3.30.70.260">
    <property type="match status" value="1"/>
</dbReference>
<dbReference type="Pfam" id="PF06026">
    <property type="entry name" value="Rib_5-P_isom_A"/>
    <property type="match status" value="1"/>
</dbReference>
<accession>A0A4S8KBR7</accession>
<protein>
    <recommendedName>
        <fullName evidence="4">ribose-5-phosphate isomerase</fullName>
        <ecNumber evidence="4">5.3.1.6</ecNumber>
    </recommendedName>
</protein>
<dbReference type="EC" id="5.3.1.6" evidence="4"/>
<dbReference type="AlphaFoldDB" id="A0A4S8KBR7"/>
<evidence type="ECO:0000256" key="3">
    <source>
        <dbReference type="ARBA" id="ARBA00008088"/>
    </source>
</evidence>
<reference evidence="6 7" key="1">
    <citation type="journal article" date="2019" name="Nat. Plants">
        <title>Genome sequencing of Musa balbisiana reveals subgenome evolution and function divergence in polyploid bananas.</title>
        <authorList>
            <person name="Yao X."/>
        </authorList>
    </citation>
    <scope>NUCLEOTIDE SEQUENCE [LARGE SCALE GENOMIC DNA]</scope>
    <source>
        <strain evidence="7">cv. DH-PKW</strain>
        <tissue evidence="6">Leaves</tissue>
    </source>
</reference>
<keyword evidence="5" id="KW-0413">Isomerase</keyword>
<sequence length="295" mass="31048">MQAACTRTVDVAIPLPHLLMFDLEPPPSPSPLATMVPSQDDLKRVAAHRAVELVESGMVIGLGTGSTAAHALDRIGDLIRSGALRDVVGIPTSEWAAARAAAAGIPVSDLNAHPVVDLSIDGADEVDPALNLVKGRGGSLLREKMVEGTSRRFVVIVDDSKLVPRLAASGLAVPVEIIPFGWALTLRRLQSLFDGVPGFNLKLRTASIDAKATTFDEKGSDSEPFVTDNKNYIADLFFENGIHGDLRVISDAILRITGVVEHGLFLGLASSVVVAQKDGVVVVVVKDKAATSNGI</sequence>
<dbReference type="GO" id="GO:0009052">
    <property type="term" value="P:pentose-phosphate shunt, non-oxidative branch"/>
    <property type="evidence" value="ECO:0007669"/>
    <property type="project" value="InterPro"/>
</dbReference>
<evidence type="ECO:0000256" key="1">
    <source>
        <dbReference type="ARBA" id="ARBA00001713"/>
    </source>
</evidence>
<dbReference type="STRING" id="52838.A0A4S8KBR7"/>
<evidence type="ECO:0000313" key="7">
    <source>
        <dbReference type="Proteomes" id="UP000317650"/>
    </source>
</evidence>
<comment type="catalytic activity">
    <reaction evidence="1">
        <text>aldehydo-D-ribose 5-phosphate = D-ribulose 5-phosphate</text>
        <dbReference type="Rhea" id="RHEA:14657"/>
        <dbReference type="ChEBI" id="CHEBI:58121"/>
        <dbReference type="ChEBI" id="CHEBI:58273"/>
        <dbReference type="EC" id="5.3.1.6"/>
    </reaction>
</comment>
<dbReference type="InterPro" id="IPR050262">
    <property type="entry name" value="Ribose-5P_isomerase"/>
</dbReference>
<name>A0A4S8KBR7_MUSBA</name>
<dbReference type="InterPro" id="IPR020672">
    <property type="entry name" value="Ribose5P_isomerase_typA_subgr"/>
</dbReference>
<organism evidence="6 7">
    <name type="scientific">Musa balbisiana</name>
    <name type="common">Banana</name>
    <dbReference type="NCBI Taxonomy" id="52838"/>
    <lineage>
        <taxon>Eukaryota</taxon>
        <taxon>Viridiplantae</taxon>
        <taxon>Streptophyta</taxon>
        <taxon>Embryophyta</taxon>
        <taxon>Tracheophyta</taxon>
        <taxon>Spermatophyta</taxon>
        <taxon>Magnoliopsida</taxon>
        <taxon>Liliopsida</taxon>
        <taxon>Zingiberales</taxon>
        <taxon>Musaceae</taxon>
        <taxon>Musa</taxon>
    </lineage>
</organism>
<comment type="caution">
    <text evidence="6">The sequence shown here is derived from an EMBL/GenBank/DDBJ whole genome shotgun (WGS) entry which is preliminary data.</text>
</comment>
<dbReference type="CDD" id="cd01398">
    <property type="entry name" value="RPI_A"/>
    <property type="match status" value="1"/>
</dbReference>
<dbReference type="NCBIfam" id="TIGR00021">
    <property type="entry name" value="rpiA"/>
    <property type="match status" value="1"/>
</dbReference>
<dbReference type="SUPFAM" id="SSF100950">
    <property type="entry name" value="NagB/RpiA/CoA transferase-like"/>
    <property type="match status" value="1"/>
</dbReference>
<comment type="similarity">
    <text evidence="3">Belongs to the ribose 5-phosphate isomerase family.</text>
</comment>
<comment type="pathway">
    <text evidence="2">Carbohydrate degradation; pentose phosphate pathway; D-ribose 5-phosphate from D-ribulose 5-phosphate (non-oxidative stage): step 1/1.</text>
</comment>
<evidence type="ECO:0000256" key="5">
    <source>
        <dbReference type="ARBA" id="ARBA00023235"/>
    </source>
</evidence>
<dbReference type="InterPro" id="IPR037171">
    <property type="entry name" value="NagB/RpiA_transferase-like"/>
</dbReference>
<dbReference type="EMBL" id="PYDT01000001">
    <property type="protein sequence ID" value="THU72546.1"/>
    <property type="molecule type" value="Genomic_DNA"/>
</dbReference>
<dbReference type="PANTHER" id="PTHR43748:SF2">
    <property type="entry name" value="RIBOSE-5-PHOSPHATE ISOMERASE 2-RELATED"/>
    <property type="match status" value="1"/>
</dbReference>
<evidence type="ECO:0000256" key="2">
    <source>
        <dbReference type="ARBA" id="ARBA00004988"/>
    </source>
</evidence>
<evidence type="ECO:0000256" key="4">
    <source>
        <dbReference type="ARBA" id="ARBA00011959"/>
    </source>
</evidence>
<dbReference type="HAMAP" id="MF_00170">
    <property type="entry name" value="Rib_5P_isom_A"/>
    <property type="match status" value="1"/>
</dbReference>
<dbReference type="PANTHER" id="PTHR43748">
    <property type="entry name" value="RIBOSE-5-PHOSPHATE ISOMERASE 3, CHLOROPLASTIC-RELATED"/>
    <property type="match status" value="1"/>
</dbReference>
<dbReference type="Proteomes" id="UP000317650">
    <property type="component" value="Chromosome 4"/>
</dbReference>
<dbReference type="Gene3D" id="3.40.50.1360">
    <property type="match status" value="1"/>
</dbReference>
<keyword evidence="7" id="KW-1185">Reference proteome</keyword>
<dbReference type="FunFam" id="3.40.50.1360:FF:000001">
    <property type="entry name" value="Ribose-5-phosphate isomerase A"/>
    <property type="match status" value="1"/>
</dbReference>
<dbReference type="NCBIfam" id="NF001924">
    <property type="entry name" value="PRK00702.1"/>
    <property type="match status" value="1"/>
</dbReference>
<dbReference type="GO" id="GO:0004751">
    <property type="term" value="F:ribose-5-phosphate isomerase activity"/>
    <property type="evidence" value="ECO:0007669"/>
    <property type="project" value="UniProtKB-EC"/>
</dbReference>
<dbReference type="UniPathway" id="UPA00115">
    <property type="reaction ID" value="UER00412"/>
</dbReference>